<dbReference type="Proteomes" id="UP001334248">
    <property type="component" value="Unassembled WGS sequence"/>
</dbReference>
<dbReference type="GeneID" id="90001566"/>
<evidence type="ECO:0000256" key="1">
    <source>
        <dbReference type="SAM" id="MobiDB-lite"/>
    </source>
</evidence>
<feature type="region of interest" description="Disordered" evidence="1">
    <location>
        <begin position="1"/>
        <end position="128"/>
    </location>
</feature>
<organism evidence="2 3">
    <name type="scientific">Knufia obscura</name>
    <dbReference type="NCBI Taxonomy" id="1635080"/>
    <lineage>
        <taxon>Eukaryota</taxon>
        <taxon>Fungi</taxon>
        <taxon>Dikarya</taxon>
        <taxon>Ascomycota</taxon>
        <taxon>Pezizomycotina</taxon>
        <taxon>Eurotiomycetes</taxon>
        <taxon>Chaetothyriomycetidae</taxon>
        <taxon>Chaetothyriales</taxon>
        <taxon>Trichomeriaceae</taxon>
        <taxon>Knufia</taxon>
    </lineage>
</organism>
<reference evidence="2 3" key="1">
    <citation type="journal article" date="2023" name="Res Sq">
        <title>Genomic and morphological characterization of Knufia obscura isolated from the Mars 2020 spacecraft assembly facility.</title>
        <authorList>
            <person name="Chander A.M."/>
            <person name="Teixeira M.M."/>
            <person name="Singh N.K."/>
            <person name="Williams M.P."/>
            <person name="Parker C.W."/>
            <person name="Leo P."/>
            <person name="Stajich J.E."/>
            <person name="Torok T."/>
            <person name="Tighe S."/>
            <person name="Mason C.E."/>
            <person name="Venkateswaran K."/>
        </authorList>
    </citation>
    <scope>NUCLEOTIDE SEQUENCE [LARGE SCALE GENOMIC DNA]</scope>
    <source>
        <strain evidence="2 3">CCFEE 5817</strain>
    </source>
</reference>
<feature type="compositionally biased region" description="Basic and acidic residues" evidence="1">
    <location>
        <begin position="1"/>
        <end position="16"/>
    </location>
</feature>
<evidence type="ECO:0000313" key="2">
    <source>
        <dbReference type="EMBL" id="KAK5939735.1"/>
    </source>
</evidence>
<protein>
    <submittedName>
        <fullName evidence="2">Uncharacterized protein</fullName>
    </submittedName>
</protein>
<dbReference type="RefSeq" id="XP_064727825.1">
    <property type="nucleotide sequence ID" value="XM_064876518.1"/>
</dbReference>
<evidence type="ECO:0000313" key="3">
    <source>
        <dbReference type="Proteomes" id="UP001334248"/>
    </source>
</evidence>
<dbReference type="EMBL" id="JAVHJV010000010">
    <property type="protein sequence ID" value="KAK5939735.1"/>
    <property type="molecule type" value="Genomic_DNA"/>
</dbReference>
<proteinExistence type="predicted"/>
<comment type="caution">
    <text evidence="2">The sequence shown here is derived from an EMBL/GenBank/DDBJ whole genome shotgun (WGS) entry which is preliminary data.</text>
</comment>
<sequence>MNGEAMKSRETLRGRATEVMSVDSRSMRGSLAHADVEDGENAYERQRAVSSGMGHVTSTSRSDRGQVLHEENSRVRTRDVSVDSSPSIFSASGEKRKSWGSPKRLLERMKTRGSWGLTSPSKGNLVKD</sequence>
<accession>A0ABR0RGL7</accession>
<name>A0ABR0RGL7_9EURO</name>
<keyword evidence="3" id="KW-1185">Reference proteome</keyword>
<gene>
    <name evidence="2" type="ORF">PMZ80_008117</name>
</gene>
<feature type="compositionally biased region" description="Basic and acidic residues" evidence="1">
    <location>
        <begin position="61"/>
        <end position="81"/>
    </location>
</feature>